<evidence type="ECO:0000256" key="2">
    <source>
        <dbReference type="ARBA" id="ARBA00004948"/>
    </source>
</evidence>
<dbReference type="CDD" id="cd01169">
    <property type="entry name" value="HMPP_kinase"/>
    <property type="match status" value="1"/>
</dbReference>
<sequence>MSTPAPPLPRAHLAQLRREQAAGRFPRPSLRPPWGCADELPDTAAPRAVWCLGGVDPSGGAGLAADQRAVEAFPGLHACLLPLALTAQSSEAVTHIHALDPAWIDAQLAALETDMPPAALKLGLLGGVAQVRAVARWIDRLRERHPALPVVVDPVLAATTGARFADADTLAAVRAELLPRATLITPNRREAAALLGQAEADATGVPAQARALHALGTTAVLLTGGDAPEEAAGLALDWLDSAEACGWLAAPRQAVDGSHGSGCCLAASAAAALALGFVPADAGVLAKMATAQALRNGHRAGRGAGQVQAGPGFAADPSLLPALSWGEAPHFPGLADRPAARAPIGLYAVVDRPERVGPLLEAGLRTVQLRIKAPAEAEADWVDRLEAGLREALATCRAAGAHLVVNDHLALARRLGAPGLHLGQEDVLALGEAGRAALRDWMAGGGRLGLSSHSLWELARARALGPDHVACGPVWATQTKAMPWRPQGLGNLQWWQRMAGRPVLAIGGILDLAQARAAAATGVDGICLVRMLAEDPAATVAALRADAPPGA</sequence>
<dbReference type="RefSeq" id="WP_182663529.1">
    <property type="nucleotide sequence ID" value="NZ_JACIVI010000002.1"/>
</dbReference>
<evidence type="ECO:0000313" key="8">
    <source>
        <dbReference type="Proteomes" id="UP000586093"/>
    </source>
</evidence>
<dbReference type="PANTHER" id="PTHR20858:SF17">
    <property type="entry name" value="HYDROXYMETHYLPYRIMIDINE_PHOSPHOMETHYLPYRIMIDINE KINASE THI20-RELATED"/>
    <property type="match status" value="1"/>
</dbReference>
<dbReference type="EMBL" id="JACIVI010000002">
    <property type="protein sequence ID" value="MBB1162026.1"/>
    <property type="molecule type" value="Genomic_DNA"/>
</dbReference>
<evidence type="ECO:0000259" key="5">
    <source>
        <dbReference type="Pfam" id="PF02581"/>
    </source>
</evidence>
<keyword evidence="8" id="KW-1185">Reference proteome</keyword>
<feature type="domain" description="Pyridoxamine kinase/Phosphomethylpyrimidine kinase" evidence="6">
    <location>
        <begin position="56"/>
        <end position="307"/>
    </location>
</feature>
<dbReference type="InterPro" id="IPR004399">
    <property type="entry name" value="HMP/HMP-P_kinase_dom"/>
</dbReference>
<dbReference type="GO" id="GO:0005829">
    <property type="term" value="C:cytosol"/>
    <property type="evidence" value="ECO:0007669"/>
    <property type="project" value="TreeGrafter"/>
</dbReference>
<comment type="caution">
    <text evidence="7">The sequence shown here is derived from an EMBL/GenBank/DDBJ whole genome shotgun (WGS) entry which is preliminary data.</text>
</comment>
<evidence type="ECO:0000256" key="4">
    <source>
        <dbReference type="ARBA" id="ARBA00023268"/>
    </source>
</evidence>
<protein>
    <recommendedName>
        <fullName evidence="3">hydroxymethylpyrimidine kinase</fullName>
        <ecNumber evidence="3">2.7.1.49</ecNumber>
    </recommendedName>
</protein>
<dbReference type="AlphaFoldDB" id="A0A839HK11"/>
<dbReference type="Pfam" id="PF02581">
    <property type="entry name" value="TMP-TENI"/>
    <property type="match status" value="1"/>
</dbReference>
<evidence type="ECO:0000256" key="1">
    <source>
        <dbReference type="ARBA" id="ARBA00001946"/>
    </source>
</evidence>
<dbReference type="Gene3D" id="3.20.20.70">
    <property type="entry name" value="Aldolase class I"/>
    <property type="match status" value="1"/>
</dbReference>
<evidence type="ECO:0000256" key="3">
    <source>
        <dbReference type="ARBA" id="ARBA00012135"/>
    </source>
</evidence>
<comment type="cofactor">
    <cofactor evidence="1">
        <name>Mg(2+)</name>
        <dbReference type="ChEBI" id="CHEBI:18420"/>
    </cofactor>
</comment>
<dbReference type="Proteomes" id="UP000586093">
    <property type="component" value="Unassembled WGS sequence"/>
</dbReference>
<proteinExistence type="predicted"/>
<dbReference type="GO" id="GO:0009229">
    <property type="term" value="P:thiamine diphosphate biosynthetic process"/>
    <property type="evidence" value="ECO:0007669"/>
    <property type="project" value="UniProtKB-UniPathway"/>
</dbReference>
<dbReference type="InterPro" id="IPR029056">
    <property type="entry name" value="Ribokinase-like"/>
</dbReference>
<dbReference type="EC" id="2.7.1.49" evidence="3"/>
<accession>A0A839HK11</accession>
<dbReference type="InterPro" id="IPR013785">
    <property type="entry name" value="Aldolase_TIM"/>
</dbReference>
<dbReference type="SUPFAM" id="SSF51391">
    <property type="entry name" value="Thiamin phosphate synthase"/>
    <property type="match status" value="1"/>
</dbReference>
<dbReference type="InterPro" id="IPR013749">
    <property type="entry name" value="PM/HMP-P_kinase-1"/>
</dbReference>
<organism evidence="7 8">
    <name type="scientific">Aquariibacter albus</name>
    <dbReference type="NCBI Taxonomy" id="2759899"/>
    <lineage>
        <taxon>Bacteria</taxon>
        <taxon>Pseudomonadati</taxon>
        <taxon>Pseudomonadota</taxon>
        <taxon>Betaproteobacteria</taxon>
        <taxon>Burkholderiales</taxon>
        <taxon>Sphaerotilaceae</taxon>
        <taxon>Aquariibacter</taxon>
    </lineage>
</organism>
<dbReference type="GO" id="GO:0008902">
    <property type="term" value="F:hydroxymethylpyrimidine kinase activity"/>
    <property type="evidence" value="ECO:0007669"/>
    <property type="project" value="UniProtKB-EC"/>
</dbReference>
<dbReference type="InterPro" id="IPR022998">
    <property type="entry name" value="ThiamineP_synth_TenI"/>
</dbReference>
<keyword evidence="7" id="KW-0808">Transferase</keyword>
<dbReference type="Pfam" id="PF08543">
    <property type="entry name" value="Phos_pyr_kin"/>
    <property type="match status" value="1"/>
</dbReference>
<dbReference type="SUPFAM" id="SSF53613">
    <property type="entry name" value="Ribokinase-like"/>
    <property type="match status" value="1"/>
</dbReference>
<comment type="pathway">
    <text evidence="2">Cofactor biosynthesis; thiamine diphosphate biosynthesis.</text>
</comment>
<keyword evidence="4" id="KW-0511">Multifunctional enzyme</keyword>
<dbReference type="PANTHER" id="PTHR20858">
    <property type="entry name" value="PHOSPHOMETHYLPYRIMIDINE KINASE"/>
    <property type="match status" value="1"/>
</dbReference>
<dbReference type="GO" id="GO:0009228">
    <property type="term" value="P:thiamine biosynthetic process"/>
    <property type="evidence" value="ECO:0007669"/>
    <property type="project" value="UniProtKB-KW"/>
</dbReference>
<evidence type="ECO:0000259" key="6">
    <source>
        <dbReference type="Pfam" id="PF08543"/>
    </source>
</evidence>
<dbReference type="Gene3D" id="3.40.1190.20">
    <property type="match status" value="1"/>
</dbReference>
<evidence type="ECO:0000313" key="7">
    <source>
        <dbReference type="EMBL" id="MBB1162026.1"/>
    </source>
</evidence>
<dbReference type="UniPathway" id="UPA00060">
    <property type="reaction ID" value="UER00138"/>
</dbReference>
<keyword evidence="7" id="KW-0418">Kinase</keyword>
<reference evidence="7 8" key="1">
    <citation type="submission" date="2020-08" db="EMBL/GenBank/DDBJ databases">
        <title>Aquariorum lacteus gen. nov., sp. nov., a new member of the family Comamonadaceae, isolated from freshwater aquarium.</title>
        <authorList>
            <person name="Chun S.-J."/>
        </authorList>
    </citation>
    <scope>NUCLEOTIDE SEQUENCE [LARGE SCALE GENOMIC DNA]</scope>
    <source>
        <strain evidence="7 8">SJAQ100</strain>
    </source>
</reference>
<name>A0A839HK11_9BURK</name>
<dbReference type="CDD" id="cd00564">
    <property type="entry name" value="TMP_TenI"/>
    <property type="match status" value="1"/>
</dbReference>
<dbReference type="InterPro" id="IPR036206">
    <property type="entry name" value="ThiamineP_synth_sf"/>
</dbReference>
<feature type="domain" description="Thiamine phosphate synthase/TenI" evidence="5">
    <location>
        <begin position="352"/>
        <end position="531"/>
    </location>
</feature>
<gene>
    <name evidence="7" type="ORF">H4F90_08540</name>
</gene>
<dbReference type="GO" id="GO:0008972">
    <property type="term" value="F:phosphomethylpyrimidine kinase activity"/>
    <property type="evidence" value="ECO:0007669"/>
    <property type="project" value="InterPro"/>
</dbReference>